<sequence length="453" mass="51496">MGSFIKVDDASPSIFDHSDDTLNFNDIEKSFVILQKDVESIRASSPGEGMSECDYSDQLSIFSSISCRNTENDSREILREKKQLRNERFERIAMYQKEVFSALHELTRKLDSLKASSDEPNNGIDSSVNSSDNSLNRVDTIAQTETMLDDDSEQESEVSRKSFDSIETSMTRTQCVSAETESVAPHGVEADTLSAVGTLCMSTEPEVQRTTEIATESIKFQAPNTLMARSSASAEHLANAGISLSAIEGKKSCILPDSSFTVQDLTERGKKERDFNNKLCEDLDKIMDQQTMELLDRERVVKKTLEKEALLLRENCTELTINLEAVKGENDALHMEMDEWSEERERLYELNKLLKCKLESKEEEYEMLKSEIDLLRTKSGTIQVDLDNTKAELAEARRTISEISADVYNNRIEKQEIDILRLRATEKSYLCQIELLTDENKILRNYIDRFLNT</sequence>
<keyword evidence="4" id="KW-1185">Reference proteome</keyword>
<dbReference type="Proteomes" id="UP000002358">
    <property type="component" value="Chromosome 3"/>
</dbReference>
<evidence type="ECO:0000313" key="3">
    <source>
        <dbReference type="EnsemblMetazoa" id="XP_008213313"/>
    </source>
</evidence>
<dbReference type="EnsemblMetazoa" id="XM_008215091">
    <property type="protein sequence ID" value="XP_008213313"/>
    <property type="gene ID" value="LOC100678181"/>
</dbReference>
<feature type="coiled-coil region" evidence="1">
    <location>
        <begin position="302"/>
        <end position="425"/>
    </location>
</feature>
<dbReference type="KEGG" id="nvi:100678181"/>
<evidence type="ECO:0000256" key="2">
    <source>
        <dbReference type="SAM" id="MobiDB-lite"/>
    </source>
</evidence>
<proteinExistence type="predicted"/>
<reference evidence="3" key="1">
    <citation type="submission" date="2021-01" db="UniProtKB">
        <authorList>
            <consortium name="EnsemblMetazoa"/>
        </authorList>
    </citation>
    <scope>IDENTIFICATION</scope>
</reference>
<organism evidence="3 4">
    <name type="scientific">Nasonia vitripennis</name>
    <name type="common">Parasitic wasp</name>
    <dbReference type="NCBI Taxonomy" id="7425"/>
    <lineage>
        <taxon>Eukaryota</taxon>
        <taxon>Metazoa</taxon>
        <taxon>Ecdysozoa</taxon>
        <taxon>Arthropoda</taxon>
        <taxon>Hexapoda</taxon>
        <taxon>Insecta</taxon>
        <taxon>Pterygota</taxon>
        <taxon>Neoptera</taxon>
        <taxon>Endopterygota</taxon>
        <taxon>Hymenoptera</taxon>
        <taxon>Apocrita</taxon>
        <taxon>Proctotrupomorpha</taxon>
        <taxon>Chalcidoidea</taxon>
        <taxon>Pteromalidae</taxon>
        <taxon>Pteromalinae</taxon>
        <taxon>Nasonia</taxon>
    </lineage>
</organism>
<dbReference type="InParanoid" id="A0A7M7H811"/>
<accession>A0A7M7H811</accession>
<evidence type="ECO:0000313" key="4">
    <source>
        <dbReference type="Proteomes" id="UP000002358"/>
    </source>
</evidence>
<evidence type="ECO:0000256" key="1">
    <source>
        <dbReference type="SAM" id="Coils"/>
    </source>
</evidence>
<dbReference type="AlphaFoldDB" id="A0A7M7H811"/>
<feature type="compositionally biased region" description="Low complexity" evidence="2">
    <location>
        <begin position="121"/>
        <end position="136"/>
    </location>
</feature>
<keyword evidence="1" id="KW-0175">Coiled coil</keyword>
<dbReference type="SMR" id="A0A7M7H811"/>
<gene>
    <name evidence="3" type="primary">100678181</name>
</gene>
<protein>
    <submittedName>
        <fullName evidence="3">Uncharacterized protein</fullName>
    </submittedName>
</protein>
<feature type="region of interest" description="Disordered" evidence="2">
    <location>
        <begin position="114"/>
        <end position="136"/>
    </location>
</feature>
<name>A0A7M7H811_NASVI</name>